<feature type="region of interest" description="Disordered" evidence="2">
    <location>
        <begin position="356"/>
        <end position="386"/>
    </location>
</feature>
<gene>
    <name evidence="4" type="ORF">HPB51_000833</name>
</gene>
<dbReference type="GO" id="GO:0003676">
    <property type="term" value="F:nucleic acid binding"/>
    <property type="evidence" value="ECO:0007669"/>
    <property type="project" value="InterPro"/>
</dbReference>
<feature type="compositionally biased region" description="Basic and acidic residues" evidence="2">
    <location>
        <begin position="356"/>
        <end position="378"/>
    </location>
</feature>
<feature type="domain" description="CCHC-type" evidence="3">
    <location>
        <begin position="341"/>
        <end position="354"/>
    </location>
</feature>
<proteinExistence type="predicted"/>
<dbReference type="Proteomes" id="UP000821866">
    <property type="component" value="Chromosome 11"/>
</dbReference>
<evidence type="ECO:0000313" key="4">
    <source>
        <dbReference type="EMBL" id="KAH8034739.1"/>
    </source>
</evidence>
<evidence type="ECO:0000313" key="5">
    <source>
        <dbReference type="Proteomes" id="UP000821866"/>
    </source>
</evidence>
<keyword evidence="1" id="KW-0863">Zinc-finger</keyword>
<evidence type="ECO:0000256" key="1">
    <source>
        <dbReference type="PROSITE-ProRule" id="PRU00047"/>
    </source>
</evidence>
<accession>A0A9J6EJQ4</accession>
<name>A0A9J6EJQ4_RHIMP</name>
<organism evidence="4 5">
    <name type="scientific">Rhipicephalus microplus</name>
    <name type="common">Cattle tick</name>
    <name type="synonym">Boophilus microplus</name>
    <dbReference type="NCBI Taxonomy" id="6941"/>
    <lineage>
        <taxon>Eukaryota</taxon>
        <taxon>Metazoa</taxon>
        <taxon>Ecdysozoa</taxon>
        <taxon>Arthropoda</taxon>
        <taxon>Chelicerata</taxon>
        <taxon>Arachnida</taxon>
        <taxon>Acari</taxon>
        <taxon>Parasitiformes</taxon>
        <taxon>Ixodida</taxon>
        <taxon>Ixodoidea</taxon>
        <taxon>Ixodidae</taxon>
        <taxon>Rhipicephalinae</taxon>
        <taxon>Rhipicephalus</taxon>
        <taxon>Boophilus</taxon>
    </lineage>
</organism>
<dbReference type="InterPro" id="IPR001878">
    <property type="entry name" value="Znf_CCHC"/>
</dbReference>
<dbReference type="PANTHER" id="PTHR47577:SF2">
    <property type="entry name" value="THAP DOMAIN CONTAINING 9"/>
    <property type="match status" value="1"/>
</dbReference>
<evidence type="ECO:0000256" key="2">
    <source>
        <dbReference type="SAM" id="MobiDB-lite"/>
    </source>
</evidence>
<dbReference type="GO" id="GO:0008270">
    <property type="term" value="F:zinc ion binding"/>
    <property type="evidence" value="ECO:0007669"/>
    <property type="project" value="UniProtKB-KW"/>
</dbReference>
<dbReference type="SUPFAM" id="SSF57756">
    <property type="entry name" value="Retrovirus zinc finger-like domains"/>
    <property type="match status" value="1"/>
</dbReference>
<sequence>MFGIIRQSSGCNSHPSPDQFLITVNCLSFYNMARSVDGANCTPDIINALLSVEDKTSIITPNIVDELLSQGRLEEAEESLARLEAPCASHSSLVIERSDSQLIYNVAGYIARKCVLKLDCRACEYILLVRQTEAKAHQLPSDYTEQRDWGGLFYPSQDLYAFIEALENIFSECFSVSELHTNSICDILALVKSNFLCSNGVGCDSHKEDVSMRIVSFYVLTRLHFLVKGINSARSAKRQRANNLPANVTQPWSAAIPGDSIATQRTLVSASVREHQDAVPTCISDTQHHRRDAAGNLELKALAESIKSLANRLKAVEDEVCRPPAQWPPRTSRGGDGRPHCYYCHRLGHIARQCHRQYEDQQRQRRDEQSGNSERHFDLGNGNGQA</sequence>
<dbReference type="AlphaFoldDB" id="A0A9J6EJQ4"/>
<dbReference type="InterPro" id="IPR036875">
    <property type="entry name" value="Znf_CCHC_sf"/>
</dbReference>
<reference evidence="4" key="2">
    <citation type="submission" date="2021-09" db="EMBL/GenBank/DDBJ databases">
        <authorList>
            <person name="Jia N."/>
            <person name="Wang J."/>
            <person name="Shi W."/>
            <person name="Du L."/>
            <person name="Sun Y."/>
            <person name="Zhan W."/>
            <person name="Jiang J."/>
            <person name="Wang Q."/>
            <person name="Zhang B."/>
            <person name="Ji P."/>
            <person name="Sakyi L.B."/>
            <person name="Cui X."/>
            <person name="Yuan T."/>
            <person name="Jiang B."/>
            <person name="Yang W."/>
            <person name="Lam T.T.-Y."/>
            <person name="Chang Q."/>
            <person name="Ding S."/>
            <person name="Wang X."/>
            <person name="Zhu J."/>
            <person name="Ruan X."/>
            <person name="Zhao L."/>
            <person name="Wei J."/>
            <person name="Que T."/>
            <person name="Du C."/>
            <person name="Cheng J."/>
            <person name="Dai P."/>
            <person name="Han X."/>
            <person name="Huang E."/>
            <person name="Gao Y."/>
            <person name="Liu J."/>
            <person name="Shao H."/>
            <person name="Ye R."/>
            <person name="Li L."/>
            <person name="Wei W."/>
            <person name="Wang X."/>
            <person name="Wang C."/>
            <person name="Huo Q."/>
            <person name="Li W."/>
            <person name="Guo W."/>
            <person name="Chen H."/>
            <person name="Chen S."/>
            <person name="Zhou L."/>
            <person name="Zhou L."/>
            <person name="Ni X."/>
            <person name="Tian J."/>
            <person name="Zhou Y."/>
            <person name="Sheng Y."/>
            <person name="Liu T."/>
            <person name="Pan Y."/>
            <person name="Xia L."/>
            <person name="Li J."/>
            <person name="Zhao F."/>
            <person name="Cao W."/>
        </authorList>
    </citation>
    <scope>NUCLEOTIDE SEQUENCE</scope>
    <source>
        <strain evidence="4">Rmic-2018</strain>
        <tissue evidence="4">Larvae</tissue>
    </source>
</reference>
<comment type="caution">
    <text evidence="4">The sequence shown here is derived from an EMBL/GenBank/DDBJ whole genome shotgun (WGS) entry which is preliminary data.</text>
</comment>
<dbReference type="PANTHER" id="PTHR47577">
    <property type="entry name" value="THAP DOMAIN-CONTAINING PROTEIN 6"/>
    <property type="match status" value="1"/>
</dbReference>
<reference evidence="4" key="1">
    <citation type="journal article" date="2020" name="Cell">
        <title>Large-Scale Comparative Analyses of Tick Genomes Elucidate Their Genetic Diversity and Vector Capacities.</title>
        <authorList>
            <consortium name="Tick Genome and Microbiome Consortium (TIGMIC)"/>
            <person name="Jia N."/>
            <person name="Wang J."/>
            <person name="Shi W."/>
            <person name="Du L."/>
            <person name="Sun Y."/>
            <person name="Zhan W."/>
            <person name="Jiang J.F."/>
            <person name="Wang Q."/>
            <person name="Zhang B."/>
            <person name="Ji P."/>
            <person name="Bell-Sakyi L."/>
            <person name="Cui X.M."/>
            <person name="Yuan T.T."/>
            <person name="Jiang B.G."/>
            <person name="Yang W.F."/>
            <person name="Lam T.T."/>
            <person name="Chang Q.C."/>
            <person name="Ding S.J."/>
            <person name="Wang X.J."/>
            <person name="Zhu J.G."/>
            <person name="Ruan X.D."/>
            <person name="Zhao L."/>
            <person name="Wei J.T."/>
            <person name="Ye R.Z."/>
            <person name="Que T.C."/>
            <person name="Du C.H."/>
            <person name="Zhou Y.H."/>
            <person name="Cheng J.X."/>
            <person name="Dai P.F."/>
            <person name="Guo W.B."/>
            <person name="Han X.H."/>
            <person name="Huang E.J."/>
            <person name="Li L.F."/>
            <person name="Wei W."/>
            <person name="Gao Y.C."/>
            <person name="Liu J.Z."/>
            <person name="Shao H.Z."/>
            <person name="Wang X."/>
            <person name="Wang C.C."/>
            <person name="Yang T.C."/>
            <person name="Huo Q.B."/>
            <person name="Li W."/>
            <person name="Chen H.Y."/>
            <person name="Chen S.E."/>
            <person name="Zhou L.G."/>
            <person name="Ni X.B."/>
            <person name="Tian J.H."/>
            <person name="Sheng Y."/>
            <person name="Liu T."/>
            <person name="Pan Y.S."/>
            <person name="Xia L.Y."/>
            <person name="Li J."/>
            <person name="Zhao F."/>
            <person name="Cao W.C."/>
        </authorList>
    </citation>
    <scope>NUCLEOTIDE SEQUENCE</scope>
    <source>
        <strain evidence="4">Rmic-2018</strain>
    </source>
</reference>
<dbReference type="VEuPathDB" id="VectorBase:LOC119180911"/>
<protein>
    <recommendedName>
        <fullName evidence="3">CCHC-type domain-containing protein</fullName>
    </recommendedName>
</protein>
<evidence type="ECO:0000259" key="3">
    <source>
        <dbReference type="PROSITE" id="PS50158"/>
    </source>
</evidence>
<dbReference type="PROSITE" id="PS50158">
    <property type="entry name" value="ZF_CCHC"/>
    <property type="match status" value="1"/>
</dbReference>
<keyword evidence="1" id="KW-0479">Metal-binding</keyword>
<keyword evidence="5" id="KW-1185">Reference proteome</keyword>
<dbReference type="EMBL" id="JABSTU010000003">
    <property type="protein sequence ID" value="KAH8034739.1"/>
    <property type="molecule type" value="Genomic_DNA"/>
</dbReference>
<keyword evidence="1" id="KW-0862">Zinc</keyword>